<accession>A0A0E9XQU1</accession>
<dbReference type="EMBL" id="GBXM01003573">
    <property type="protein sequence ID" value="JAI05005.1"/>
    <property type="molecule type" value="Transcribed_RNA"/>
</dbReference>
<protein>
    <submittedName>
        <fullName evidence="1">Uncharacterized protein</fullName>
    </submittedName>
</protein>
<reference evidence="1" key="1">
    <citation type="submission" date="2014-11" db="EMBL/GenBank/DDBJ databases">
        <authorList>
            <person name="Amaro Gonzalez C."/>
        </authorList>
    </citation>
    <scope>NUCLEOTIDE SEQUENCE</scope>
</reference>
<organism evidence="1">
    <name type="scientific">Anguilla anguilla</name>
    <name type="common">European freshwater eel</name>
    <name type="synonym">Muraena anguilla</name>
    <dbReference type="NCBI Taxonomy" id="7936"/>
    <lineage>
        <taxon>Eukaryota</taxon>
        <taxon>Metazoa</taxon>
        <taxon>Chordata</taxon>
        <taxon>Craniata</taxon>
        <taxon>Vertebrata</taxon>
        <taxon>Euteleostomi</taxon>
        <taxon>Actinopterygii</taxon>
        <taxon>Neopterygii</taxon>
        <taxon>Teleostei</taxon>
        <taxon>Anguilliformes</taxon>
        <taxon>Anguillidae</taxon>
        <taxon>Anguilla</taxon>
    </lineage>
</organism>
<dbReference type="AlphaFoldDB" id="A0A0E9XQU1"/>
<evidence type="ECO:0000313" key="1">
    <source>
        <dbReference type="EMBL" id="JAI05005.1"/>
    </source>
</evidence>
<reference evidence="1" key="2">
    <citation type="journal article" date="2015" name="Fish Shellfish Immunol.">
        <title>Early steps in the European eel (Anguilla anguilla)-Vibrio vulnificus interaction in the gills: Role of the RtxA13 toxin.</title>
        <authorList>
            <person name="Callol A."/>
            <person name="Pajuelo D."/>
            <person name="Ebbesson L."/>
            <person name="Teles M."/>
            <person name="MacKenzie S."/>
            <person name="Amaro C."/>
        </authorList>
    </citation>
    <scope>NUCLEOTIDE SEQUENCE</scope>
</reference>
<proteinExistence type="predicted"/>
<name>A0A0E9XQU1_ANGAN</name>
<sequence length="20" mass="2504">MHLCTRCLPLCFQTPRNWKR</sequence>